<dbReference type="Pfam" id="PF13656">
    <property type="entry name" value="RNA_pol_L_2"/>
    <property type="match status" value="1"/>
</dbReference>
<dbReference type="PANTHER" id="PTHR13946:SF28">
    <property type="entry name" value="DNA-DIRECTED RNA POLYMERASES I AND III SUBUNIT RPAC2"/>
    <property type="match status" value="1"/>
</dbReference>
<dbReference type="InterPro" id="IPR022905">
    <property type="entry name" value="Rpo11-like"/>
</dbReference>
<name>X1CTW3_9ZZZZ</name>
<comment type="similarity">
    <text evidence="3">Belongs to the archaeal Rpo11/eukaryotic RPB11/RPC19 RNA polymerase subunit family.</text>
</comment>
<dbReference type="HAMAP" id="MF_00261">
    <property type="entry name" value="RNApol_arch_Rpo11"/>
    <property type="match status" value="1"/>
</dbReference>
<dbReference type="InterPro" id="IPR036603">
    <property type="entry name" value="RBP11-like"/>
</dbReference>
<feature type="non-terminal residue" evidence="5">
    <location>
        <position position="92"/>
    </location>
</feature>
<accession>X1CTW3</accession>
<dbReference type="GO" id="GO:0000428">
    <property type="term" value="C:DNA-directed RNA polymerase complex"/>
    <property type="evidence" value="ECO:0007669"/>
    <property type="project" value="UniProtKB-KW"/>
</dbReference>
<dbReference type="GO" id="GO:0006351">
    <property type="term" value="P:DNA-templated transcription"/>
    <property type="evidence" value="ECO:0007669"/>
    <property type="project" value="InterPro"/>
</dbReference>
<dbReference type="AlphaFoldDB" id="X1CTW3"/>
<feature type="domain" description="DNA-directed RNA polymerase RBP11-like dimerisation" evidence="4">
    <location>
        <begin position="13"/>
        <end position="84"/>
    </location>
</feature>
<dbReference type="PROSITE" id="PS01154">
    <property type="entry name" value="RNA_POL_L_13KD"/>
    <property type="match status" value="1"/>
</dbReference>
<evidence type="ECO:0000256" key="1">
    <source>
        <dbReference type="ARBA" id="ARBA00022478"/>
    </source>
</evidence>
<evidence type="ECO:0000313" key="5">
    <source>
        <dbReference type="EMBL" id="GAG87661.1"/>
    </source>
</evidence>
<dbReference type="GO" id="GO:0003899">
    <property type="term" value="F:DNA-directed RNA polymerase activity"/>
    <property type="evidence" value="ECO:0007669"/>
    <property type="project" value="InterPro"/>
</dbReference>
<dbReference type="CDD" id="cd06927">
    <property type="entry name" value="RNAP_L"/>
    <property type="match status" value="1"/>
</dbReference>
<dbReference type="SUPFAM" id="SSF55257">
    <property type="entry name" value="RBP11-like subunits of RNA polymerase"/>
    <property type="match status" value="1"/>
</dbReference>
<dbReference type="GO" id="GO:0003677">
    <property type="term" value="F:DNA binding"/>
    <property type="evidence" value="ECO:0007669"/>
    <property type="project" value="InterPro"/>
</dbReference>
<dbReference type="InterPro" id="IPR009025">
    <property type="entry name" value="RBP11-like_dimer"/>
</dbReference>
<keyword evidence="2" id="KW-0804">Transcription</keyword>
<comment type="caution">
    <text evidence="5">The sequence shown here is derived from an EMBL/GenBank/DDBJ whole genome shotgun (WGS) entry which is preliminary data.</text>
</comment>
<gene>
    <name evidence="5" type="ORF">S01H4_26796</name>
</gene>
<reference evidence="5" key="1">
    <citation type="journal article" date="2014" name="Front. Microbiol.">
        <title>High frequency of phylogenetically diverse reductive dehalogenase-homologous genes in deep subseafloor sedimentary metagenomes.</title>
        <authorList>
            <person name="Kawai M."/>
            <person name="Futagami T."/>
            <person name="Toyoda A."/>
            <person name="Takaki Y."/>
            <person name="Nishi S."/>
            <person name="Hori S."/>
            <person name="Arai W."/>
            <person name="Tsubouchi T."/>
            <person name="Morono Y."/>
            <person name="Uchiyama I."/>
            <person name="Ito T."/>
            <person name="Fujiyama A."/>
            <person name="Inagaki F."/>
            <person name="Takami H."/>
        </authorList>
    </citation>
    <scope>NUCLEOTIDE SEQUENCE</scope>
    <source>
        <strain evidence="5">Expedition CK06-06</strain>
    </source>
</reference>
<evidence type="ECO:0000259" key="4">
    <source>
        <dbReference type="Pfam" id="PF13656"/>
    </source>
</evidence>
<sequence length="92" mass="10610">MKPRTIENTKFELKFEIGGEGHSFPNLLRKTLLEESSVEFAGYNIAHPLLASPVVTMRTKRRQSSVVLRESLEKMLARTEEFRKKFKQAVSD</sequence>
<dbReference type="EMBL" id="BART01012976">
    <property type="protein sequence ID" value="GAG87661.1"/>
    <property type="molecule type" value="Genomic_DNA"/>
</dbReference>
<keyword evidence="1" id="KW-0240">DNA-directed RNA polymerase</keyword>
<organism evidence="5">
    <name type="scientific">marine sediment metagenome</name>
    <dbReference type="NCBI Taxonomy" id="412755"/>
    <lineage>
        <taxon>unclassified sequences</taxon>
        <taxon>metagenomes</taxon>
        <taxon>ecological metagenomes</taxon>
    </lineage>
</organism>
<evidence type="ECO:0000256" key="3">
    <source>
        <dbReference type="ARBA" id="ARBA00025751"/>
    </source>
</evidence>
<dbReference type="PANTHER" id="PTHR13946">
    <property type="entry name" value="DNA-DIRECTED RNA POLYMERASE I,II,III"/>
    <property type="match status" value="1"/>
</dbReference>
<dbReference type="InterPro" id="IPR008193">
    <property type="entry name" value="RNA_pol_Rpb11_13-16kDa_CS"/>
</dbReference>
<dbReference type="Gene3D" id="3.30.1360.10">
    <property type="entry name" value="RNA polymerase, RBP11-like subunit"/>
    <property type="match status" value="1"/>
</dbReference>
<evidence type="ECO:0000256" key="2">
    <source>
        <dbReference type="ARBA" id="ARBA00023163"/>
    </source>
</evidence>
<dbReference type="GO" id="GO:0046983">
    <property type="term" value="F:protein dimerization activity"/>
    <property type="evidence" value="ECO:0007669"/>
    <property type="project" value="InterPro"/>
</dbReference>
<proteinExistence type="inferred from homology"/>
<protein>
    <recommendedName>
        <fullName evidence="4">DNA-directed RNA polymerase RBP11-like dimerisation domain-containing protein</fullName>
    </recommendedName>
</protein>